<feature type="region of interest" description="Disordered" evidence="1">
    <location>
        <begin position="384"/>
        <end position="404"/>
    </location>
</feature>
<feature type="compositionally biased region" description="Polar residues" evidence="1">
    <location>
        <begin position="638"/>
        <end position="672"/>
    </location>
</feature>
<dbReference type="OrthoDB" id="9944055at2759"/>
<dbReference type="KEGG" id="pvt:110073387"/>
<dbReference type="RefSeq" id="XP_020638192.2">
    <property type="nucleotide sequence ID" value="XM_020782533.2"/>
</dbReference>
<keyword evidence="3" id="KW-0675">Receptor</keyword>
<dbReference type="GeneID" id="110073387"/>
<dbReference type="InParanoid" id="A0A6J0SPB9"/>
<feature type="region of interest" description="Disordered" evidence="1">
    <location>
        <begin position="1"/>
        <end position="25"/>
    </location>
</feature>
<dbReference type="Proteomes" id="UP001652642">
    <property type="component" value="Chromosome 4"/>
</dbReference>
<reference evidence="3" key="1">
    <citation type="submission" date="2025-08" db="UniProtKB">
        <authorList>
            <consortium name="RefSeq"/>
        </authorList>
    </citation>
    <scope>IDENTIFICATION</scope>
</reference>
<organism evidence="2 3">
    <name type="scientific">Pogona vitticeps</name>
    <name type="common">central bearded dragon</name>
    <dbReference type="NCBI Taxonomy" id="103695"/>
    <lineage>
        <taxon>Eukaryota</taxon>
        <taxon>Metazoa</taxon>
        <taxon>Chordata</taxon>
        <taxon>Craniata</taxon>
        <taxon>Vertebrata</taxon>
        <taxon>Euteleostomi</taxon>
        <taxon>Lepidosauria</taxon>
        <taxon>Squamata</taxon>
        <taxon>Bifurcata</taxon>
        <taxon>Unidentata</taxon>
        <taxon>Episquamata</taxon>
        <taxon>Toxicofera</taxon>
        <taxon>Iguania</taxon>
        <taxon>Acrodonta</taxon>
        <taxon>Agamidae</taxon>
        <taxon>Amphibolurinae</taxon>
        <taxon>Pogona</taxon>
    </lineage>
</organism>
<dbReference type="GO" id="GO:0042974">
    <property type="term" value="F:nuclear retinoic acid receptor binding"/>
    <property type="evidence" value="ECO:0007669"/>
    <property type="project" value="InterPro"/>
</dbReference>
<dbReference type="AlphaFoldDB" id="A0A6J0SPB9"/>
<dbReference type="Pfam" id="PF15741">
    <property type="entry name" value="LRIF1"/>
    <property type="match status" value="1"/>
</dbReference>
<protein>
    <submittedName>
        <fullName evidence="3">Ligand-dependent nuclear receptor-interacting factor 1</fullName>
    </submittedName>
</protein>
<gene>
    <name evidence="3" type="primary">LRIF1</name>
</gene>
<evidence type="ECO:0000313" key="2">
    <source>
        <dbReference type="Proteomes" id="UP001652642"/>
    </source>
</evidence>
<feature type="region of interest" description="Disordered" evidence="1">
    <location>
        <begin position="630"/>
        <end position="719"/>
    </location>
</feature>
<proteinExistence type="predicted"/>
<dbReference type="CTD" id="55791"/>
<sequence length="749" mass="82114">MSEMASGVSTKADGKRDEGRGPRRVGPLCITGRVYHIVQMAGLNGEKPVKLLPVSKPLGNFVPLVQSQITADNVKGNTSRFSHDNLKGLFATTTFPFVKNPEHTAATPGKWILPKPFGQEEKANITSVVKENPPTPTVPTIQSNFHSADRLSFRKDVAPNCLGKNNTNYVLLNTKNDPGTARSTVLPSGHHLQIPAHAEVKSVPASLLPLGIQQKILAAAAPSGPGEVAKVPTVIYVSPVNTVKATASKPFQNICPKSVIEAKEHLVQIVPQRAVSLSTLNVTTSDREKKEMFPIKWSVQENLKQSAPCLVAVKSSNSMVSKILKILANMKNVNSNTTSILPASSNSLSESQGKITSIKDNALVVYNEKVYLLTKKEHSVASANNCKKQVPSNDETLTRKQKSNVFSSPADSTIANQVVSLVLSKNKGNTCSVKDAEVSENMKPQIQSEVSKNLEAASPSLVSPLGSLQTSNISQLEAVSALGHVSELKVDKKSARRENKNITLSSEEPAALLPSMVPYTSEEEKTKTVSGMNIQIKQQKKQRRKSYFELRRKFGLFKEERVYLRRIPVSLSLPSSEESVCSKSVQANDTCDLCRTVPVTYGFREEEKIVKEQEELNIKRRIKTSPVLEHAKRKKTLNTDSESYTEVDNQSSTCGQAGSEQESPTCLLQLSESLDPGSNPCTPTNEEDMLNPDSHCSDKEPSLSSFTEDGFPFSPPDVEETIRDEKITKLKLLLREREVALEEFRKKTH</sequence>
<dbReference type="PANTHER" id="PTHR16131:SF2">
    <property type="entry name" value="LIGAND-DEPENDENT NUCLEAR RECEPTOR-INTERACTING FACTOR 1"/>
    <property type="match status" value="1"/>
</dbReference>
<feature type="compositionally biased region" description="Basic and acidic residues" evidence="1">
    <location>
        <begin position="12"/>
        <end position="21"/>
    </location>
</feature>
<feature type="compositionally biased region" description="Polar residues" evidence="1">
    <location>
        <begin position="384"/>
        <end position="395"/>
    </location>
</feature>
<dbReference type="GO" id="GO:0006355">
    <property type="term" value="P:regulation of DNA-templated transcription"/>
    <property type="evidence" value="ECO:0007669"/>
    <property type="project" value="InterPro"/>
</dbReference>
<accession>A0A6J0SPB9</accession>
<name>A0A6J0SPB9_9SAUR</name>
<dbReference type="PANTHER" id="PTHR16131">
    <property type="entry name" value="LIGAND-DEPENDENT NUCLEAR RECEPTOR-INTERACTING FACTOR 1"/>
    <property type="match status" value="1"/>
</dbReference>
<dbReference type="InterPro" id="IPR026191">
    <property type="entry name" value="LRIF1"/>
</dbReference>
<evidence type="ECO:0000313" key="3">
    <source>
        <dbReference type="RefSeq" id="XP_020638192.2"/>
    </source>
</evidence>
<keyword evidence="2" id="KW-1185">Reference proteome</keyword>
<evidence type="ECO:0000256" key="1">
    <source>
        <dbReference type="SAM" id="MobiDB-lite"/>
    </source>
</evidence>